<evidence type="ECO:0000313" key="5">
    <source>
        <dbReference type="Proteomes" id="UP000236721"/>
    </source>
</evidence>
<dbReference type="AlphaFoldDB" id="A0A1H5VIM2"/>
<dbReference type="Proteomes" id="UP000236721">
    <property type="component" value="Unassembled WGS sequence"/>
</dbReference>
<feature type="compositionally biased region" description="Basic and acidic residues" evidence="2">
    <location>
        <begin position="147"/>
        <end position="156"/>
    </location>
</feature>
<evidence type="ECO:0008006" key="6">
    <source>
        <dbReference type="Google" id="ProtNLM"/>
    </source>
</evidence>
<dbReference type="EMBL" id="FNVG01000004">
    <property type="protein sequence ID" value="SEF87063.1"/>
    <property type="molecule type" value="Genomic_DNA"/>
</dbReference>
<accession>A0A1H5VIM2</accession>
<reference evidence="5" key="1">
    <citation type="submission" date="2016-10" db="EMBL/GenBank/DDBJ databases">
        <authorList>
            <person name="Varghese N."/>
            <person name="Submissions S."/>
        </authorList>
    </citation>
    <scope>NUCLEOTIDE SEQUENCE [LARGE SCALE GENOMIC DNA]</scope>
    <source>
        <strain evidence="5">CGMCC 1.7062</strain>
    </source>
</reference>
<evidence type="ECO:0000256" key="3">
    <source>
        <dbReference type="SAM" id="SignalP"/>
    </source>
</evidence>
<dbReference type="RefSeq" id="WP_103879488.1">
    <property type="nucleotide sequence ID" value="NZ_FNVG01000004.1"/>
</dbReference>
<feature type="chain" id="PRO_5009287240" description="Outer membrane protein beta-barrel domain-containing protein" evidence="3">
    <location>
        <begin position="22"/>
        <end position="252"/>
    </location>
</feature>
<feature type="signal peptide" evidence="3">
    <location>
        <begin position="1"/>
        <end position="21"/>
    </location>
</feature>
<sequence>MNFKRSILFLSTLILPTFAFSHGNVDISNGSHIEVYFADEQHHGHSDNDTERVYGIEGVWMHDSGVFVYGEAETGAHEFYQLGGGKYFNPTDNIGWFAYGAYAQGGYLDSNELRARIGLDYQVNHELSLKGRFGYDYGNSKISLGGGHDHDHDHGVHHEHHHSSKRSQLGRMDLGFNYELGHVAEFSYNYVVQKQLESDLVLDNDTNLHYEARLTYTDTKLQPYVEYRQTNKAFDAHHFEEKAVQFGVSFKY</sequence>
<gene>
    <name evidence="4" type="ORF">SAMN04488244_104223</name>
</gene>
<proteinExistence type="predicted"/>
<dbReference type="OrthoDB" id="5866370at2"/>
<name>A0A1H5VIM2_9VIBR</name>
<organism evidence="4 5">
    <name type="scientific">Vibrio hangzhouensis</name>
    <dbReference type="NCBI Taxonomy" id="462991"/>
    <lineage>
        <taxon>Bacteria</taxon>
        <taxon>Pseudomonadati</taxon>
        <taxon>Pseudomonadota</taxon>
        <taxon>Gammaproteobacteria</taxon>
        <taxon>Vibrionales</taxon>
        <taxon>Vibrionaceae</taxon>
        <taxon>Vibrio</taxon>
    </lineage>
</organism>
<evidence type="ECO:0000256" key="1">
    <source>
        <dbReference type="ARBA" id="ARBA00022729"/>
    </source>
</evidence>
<protein>
    <recommendedName>
        <fullName evidence="6">Outer membrane protein beta-barrel domain-containing protein</fullName>
    </recommendedName>
</protein>
<keyword evidence="5" id="KW-1185">Reference proteome</keyword>
<keyword evidence="1 3" id="KW-0732">Signal</keyword>
<evidence type="ECO:0000256" key="2">
    <source>
        <dbReference type="SAM" id="MobiDB-lite"/>
    </source>
</evidence>
<feature type="region of interest" description="Disordered" evidence="2">
    <location>
        <begin position="146"/>
        <end position="167"/>
    </location>
</feature>
<evidence type="ECO:0000313" key="4">
    <source>
        <dbReference type="EMBL" id="SEF87063.1"/>
    </source>
</evidence>
<dbReference type="Gene3D" id="2.40.160.40">
    <property type="entry name" value="monomeric porin ompg"/>
    <property type="match status" value="1"/>
</dbReference>
<dbReference type="InterPro" id="IPR053713">
    <property type="entry name" value="Bact_OM_Channel_sf"/>
</dbReference>